<evidence type="ECO:0000256" key="1">
    <source>
        <dbReference type="SAM" id="Phobius"/>
    </source>
</evidence>
<comment type="caution">
    <text evidence="2">The sequence shown here is derived from an EMBL/GenBank/DDBJ whole genome shotgun (WGS) entry which is preliminary data.</text>
</comment>
<reference evidence="2 3" key="1">
    <citation type="submission" date="2018-06" db="EMBL/GenBank/DDBJ databases">
        <title>Genomic Encyclopedia of Type Strains, Phase III (KMG-III): the genomes of soil and plant-associated and newly described type strains.</title>
        <authorList>
            <person name="Whitman W."/>
        </authorList>
    </citation>
    <scope>NUCLEOTIDE SEQUENCE [LARGE SCALE GENOMIC DNA]</scope>
    <source>
        <strain evidence="2 3">CECT 7377</strain>
    </source>
</reference>
<keyword evidence="1" id="KW-1133">Transmembrane helix</keyword>
<organism evidence="2 3">
    <name type="scientific">Marinomonas rhizomae</name>
    <dbReference type="NCBI Taxonomy" id="491948"/>
    <lineage>
        <taxon>Bacteria</taxon>
        <taxon>Pseudomonadati</taxon>
        <taxon>Pseudomonadota</taxon>
        <taxon>Gammaproteobacteria</taxon>
        <taxon>Oceanospirillales</taxon>
        <taxon>Oceanospirillaceae</taxon>
        <taxon>Marinomonas</taxon>
    </lineage>
</organism>
<feature type="transmembrane region" description="Helical" evidence="1">
    <location>
        <begin position="117"/>
        <end position="133"/>
    </location>
</feature>
<dbReference type="EMBL" id="QNSE01000003">
    <property type="protein sequence ID" value="RBP84675.1"/>
    <property type="molecule type" value="Genomic_DNA"/>
</dbReference>
<keyword evidence="1" id="KW-0812">Transmembrane</keyword>
<dbReference type="OrthoDB" id="9790409at2"/>
<keyword evidence="3" id="KW-1185">Reference proteome</keyword>
<dbReference type="Pfam" id="PF20398">
    <property type="entry name" value="DUF6691"/>
    <property type="match status" value="1"/>
</dbReference>
<evidence type="ECO:0008006" key="4">
    <source>
        <dbReference type="Google" id="ProtNLM"/>
    </source>
</evidence>
<accession>A0A366JEG2</accession>
<gene>
    <name evidence="2" type="ORF">DFP80_103145</name>
</gene>
<keyword evidence="1" id="KW-0472">Membrane</keyword>
<evidence type="ECO:0000313" key="3">
    <source>
        <dbReference type="Proteomes" id="UP000252792"/>
    </source>
</evidence>
<proteinExistence type="predicted"/>
<dbReference type="Proteomes" id="UP000252792">
    <property type="component" value="Unassembled WGS sequence"/>
</dbReference>
<protein>
    <recommendedName>
        <fullName evidence="4">Sulphur transport domain-containing protein</fullName>
    </recommendedName>
</protein>
<dbReference type="InterPro" id="IPR046513">
    <property type="entry name" value="DUF6691"/>
</dbReference>
<feature type="transmembrane region" description="Helical" evidence="1">
    <location>
        <begin position="42"/>
        <end position="59"/>
    </location>
</feature>
<evidence type="ECO:0000313" key="2">
    <source>
        <dbReference type="EMBL" id="RBP84675.1"/>
    </source>
</evidence>
<sequence>MYAIVTLAAGLLFGLGLAFSEMTNPTVVLGFLDIFGEWNPSLIIVMASAITVGMIGYAVKRKRMAPMLASKWQVPTLRHIDSKLIIGSSLFGIGWGISGYCPGPGLTALVNNPSEGFYFVAALIVGSGLHYFQTRITQK</sequence>
<dbReference type="RefSeq" id="WP_113915587.1">
    <property type="nucleotide sequence ID" value="NZ_QNSE01000003.1"/>
</dbReference>
<dbReference type="AlphaFoldDB" id="A0A366JEG2"/>
<feature type="transmembrane region" description="Helical" evidence="1">
    <location>
        <begin position="80"/>
        <end position="97"/>
    </location>
</feature>
<name>A0A366JEG2_9GAMM</name>